<evidence type="ECO:0000259" key="3">
    <source>
        <dbReference type="SMART" id="SM00822"/>
    </source>
</evidence>
<dbReference type="NCBIfam" id="NF006073">
    <property type="entry name" value="PRK08219.1"/>
    <property type="match status" value="1"/>
</dbReference>
<evidence type="ECO:0000256" key="1">
    <source>
        <dbReference type="ARBA" id="ARBA00006484"/>
    </source>
</evidence>
<gene>
    <name evidence="4" type="ORF">ACFFVD_03045</name>
</gene>
<dbReference type="InterPro" id="IPR002347">
    <property type="entry name" value="SDR_fam"/>
</dbReference>
<evidence type="ECO:0000313" key="4">
    <source>
        <dbReference type="EMBL" id="MFB9258770.1"/>
    </source>
</evidence>
<feature type="domain" description="Ketoreductase" evidence="3">
    <location>
        <begin position="2"/>
        <end position="192"/>
    </location>
</feature>
<proteinExistence type="inferred from homology"/>
<comment type="caution">
    <text evidence="4">The sequence shown here is derived from an EMBL/GenBank/DDBJ whole genome shotgun (WGS) entry which is preliminary data.</text>
</comment>
<accession>A0ABV5JP90</accession>
<dbReference type="Proteomes" id="UP001589700">
    <property type="component" value="Unassembled WGS sequence"/>
</dbReference>
<organism evidence="4 5">
    <name type="scientific">Dietzia aerolata</name>
    <dbReference type="NCBI Taxonomy" id="595984"/>
    <lineage>
        <taxon>Bacteria</taxon>
        <taxon>Bacillati</taxon>
        <taxon>Actinomycetota</taxon>
        <taxon>Actinomycetes</taxon>
        <taxon>Mycobacteriales</taxon>
        <taxon>Dietziaceae</taxon>
        <taxon>Dietzia</taxon>
    </lineage>
</organism>
<keyword evidence="5" id="KW-1185">Reference proteome</keyword>
<sequence length="242" mass="25161">MSTVLVTGASRGIGAATARALSETHDLVLVGRDTDALHAVARDCRSARVVTADLTAAGTEPTAANTAGPADSDGAHGPALAAAGIERLDGLIHCAGVAELGRIADSGAGQWRRAYDINVVAVVELTRILLPALRAAEGHVVVVNSGAGYTAKPDWGSYAASKFALRAFTDVLRQEEPGLRVTSVHPGRVDTDMQRAIVAHEGRTYDPETFLAPGSVATAIRQALDATPDAHPTEIVLRPRPR</sequence>
<dbReference type="RefSeq" id="WP_380023029.1">
    <property type="nucleotide sequence ID" value="NZ_JBHMDY010000002.1"/>
</dbReference>
<dbReference type="InterPro" id="IPR057326">
    <property type="entry name" value="KR_dom"/>
</dbReference>
<dbReference type="Pfam" id="PF00106">
    <property type="entry name" value="adh_short"/>
    <property type="match status" value="1"/>
</dbReference>
<reference evidence="4 5" key="1">
    <citation type="submission" date="2024-09" db="EMBL/GenBank/DDBJ databases">
        <authorList>
            <person name="Sun Q."/>
            <person name="Mori K."/>
        </authorList>
    </citation>
    <scope>NUCLEOTIDE SEQUENCE [LARGE SCALE GENOMIC DNA]</scope>
    <source>
        <strain evidence="4 5">CCM 7659</strain>
    </source>
</reference>
<protein>
    <submittedName>
        <fullName evidence="4">SDR family oxidoreductase</fullName>
    </submittedName>
</protein>
<dbReference type="SMART" id="SM00822">
    <property type="entry name" value="PKS_KR"/>
    <property type="match status" value="1"/>
</dbReference>
<evidence type="ECO:0000256" key="2">
    <source>
        <dbReference type="ARBA" id="ARBA00023002"/>
    </source>
</evidence>
<dbReference type="PANTHER" id="PTHR44196:SF1">
    <property type="entry name" value="DEHYDROGENASE_REDUCTASE SDR FAMILY MEMBER 7B"/>
    <property type="match status" value="1"/>
</dbReference>
<comment type="similarity">
    <text evidence="1">Belongs to the short-chain dehydrogenases/reductases (SDR) family.</text>
</comment>
<name>A0ABV5JP90_9ACTN</name>
<evidence type="ECO:0000313" key="5">
    <source>
        <dbReference type="Proteomes" id="UP001589700"/>
    </source>
</evidence>
<dbReference type="EMBL" id="JBHMDY010000002">
    <property type="protein sequence ID" value="MFB9258770.1"/>
    <property type="molecule type" value="Genomic_DNA"/>
</dbReference>
<dbReference type="PROSITE" id="PS00061">
    <property type="entry name" value="ADH_SHORT"/>
    <property type="match status" value="1"/>
</dbReference>
<keyword evidence="2" id="KW-0560">Oxidoreductase</keyword>
<dbReference type="PANTHER" id="PTHR44196">
    <property type="entry name" value="DEHYDROGENASE/REDUCTASE SDR FAMILY MEMBER 7B"/>
    <property type="match status" value="1"/>
</dbReference>
<dbReference type="InterPro" id="IPR020904">
    <property type="entry name" value="Sc_DH/Rdtase_CS"/>
</dbReference>